<accession>A0ABS8EQ17</accession>
<reference evidence="1" key="2">
    <citation type="submission" date="2021-10" db="EMBL/GenBank/DDBJ databases">
        <title>Genome of Winogradskyella sp. E313.</title>
        <authorList>
            <person name="Zhou Y."/>
        </authorList>
    </citation>
    <scope>NUCLEOTIDE SEQUENCE</scope>
    <source>
        <strain evidence="1">E313</strain>
    </source>
</reference>
<name>A0ABS8EQ17_9FLAO</name>
<dbReference type="InterPro" id="IPR008969">
    <property type="entry name" value="CarboxyPept-like_regulatory"/>
</dbReference>
<protein>
    <submittedName>
        <fullName evidence="1">Carboxypeptidase-like regulatory domain-containing protein</fullName>
    </submittedName>
</protein>
<gene>
    <name evidence="1" type="ORF">J1C55_07405</name>
</gene>
<comment type="caution">
    <text evidence="1">The sequence shown here is derived from an EMBL/GenBank/DDBJ whole genome shotgun (WGS) entry which is preliminary data.</text>
</comment>
<dbReference type="Proteomes" id="UP000778797">
    <property type="component" value="Unassembled WGS sequence"/>
</dbReference>
<dbReference type="Gene3D" id="2.60.40.1120">
    <property type="entry name" value="Carboxypeptidase-like, regulatory domain"/>
    <property type="match status" value="1"/>
</dbReference>
<dbReference type="Pfam" id="PF13715">
    <property type="entry name" value="CarbopepD_reg_2"/>
    <property type="match status" value="1"/>
</dbReference>
<evidence type="ECO:0000313" key="1">
    <source>
        <dbReference type="EMBL" id="MCC1484407.1"/>
    </source>
</evidence>
<evidence type="ECO:0000313" key="2">
    <source>
        <dbReference type="Proteomes" id="UP000778797"/>
    </source>
</evidence>
<reference evidence="1" key="1">
    <citation type="submission" date="2021-03" db="EMBL/GenBank/DDBJ databases">
        <authorList>
            <person name="Ping X."/>
        </authorList>
    </citation>
    <scope>NUCLEOTIDE SEQUENCE</scope>
    <source>
        <strain evidence="1">E313</strain>
    </source>
</reference>
<organism evidence="1 2">
    <name type="scientific">Winogradskyella immobilis</name>
    <dbReference type="NCBI Taxonomy" id="2816852"/>
    <lineage>
        <taxon>Bacteria</taxon>
        <taxon>Pseudomonadati</taxon>
        <taxon>Bacteroidota</taxon>
        <taxon>Flavobacteriia</taxon>
        <taxon>Flavobacteriales</taxon>
        <taxon>Flavobacteriaceae</taxon>
        <taxon>Winogradskyella</taxon>
    </lineage>
</organism>
<dbReference type="EMBL" id="JAFMPT010000007">
    <property type="protein sequence ID" value="MCC1484407.1"/>
    <property type="molecule type" value="Genomic_DNA"/>
</dbReference>
<proteinExistence type="predicted"/>
<dbReference type="SUPFAM" id="SSF49464">
    <property type="entry name" value="Carboxypeptidase regulatory domain-like"/>
    <property type="match status" value="1"/>
</dbReference>
<keyword evidence="2" id="KW-1185">Reference proteome</keyword>
<sequence length="327" mass="37348">MFFLCSVSFVFAQTLTGKVVDATTKEPLETVSVYFDNTTIGTTTNESGEFSIDYTEAVQSVLVISYLGYEKVLISNYRNQSELNIELKESVNQLDAVVIDTDDGMSREIKLRWFRNEFLGKSENAKSCKILNEKDIKLRFNKREGVITAWSNTPILVRNKNLQYEISFDIIDFEITLGSFNARSVVYLGTSFYKDLNDKNKKKIVNARAKTYKGSIQHFMRALYEKQLTEEGYIFGKEGYKVKPYDYFIISDTIDDFGTKTVSLKESRLGIFYNDIVESVIQVSVDKFNVDKYGNYNPIPNVLFGGNMGKQRLADSLPLDYGLDLTN</sequence>